<name>A0ABW3UMX4_9BACL</name>
<evidence type="ECO:0000313" key="3">
    <source>
        <dbReference type="EMBL" id="MFD1222327.1"/>
    </source>
</evidence>
<protein>
    <submittedName>
        <fullName evidence="3">Glycosyltransferase family A protein</fullName>
    </submittedName>
</protein>
<dbReference type="RefSeq" id="WP_345587417.1">
    <property type="nucleotide sequence ID" value="NZ_BAABJG010000008.1"/>
</dbReference>
<keyword evidence="4" id="KW-1185">Reference proteome</keyword>
<dbReference type="CDD" id="cd00761">
    <property type="entry name" value="Glyco_tranf_GTA_type"/>
    <property type="match status" value="1"/>
</dbReference>
<sequence length="382" mass="42617">MQPAYKRPGKKTITRTRPQKRRKVAAPRGRARLKKRNKRTPLRSAARQRRAQFLTVRTSSHAYRSGKAYGKEDSLLYSIEHEPFQKKALNRYWMKHIPSLHITREPWKHYAEAAKGYVRGFFKAKGQHPHDWLLVPTNKTIAAIVTVKNEEESIGTILQQLNRLPLDEIYVVVNGSTDHSFEIARSKSHAVVVSYPQAVGHDVGRAIGANLAQSDILLFLDGDIPIQAEQLIPFIYGIENGLDVALNNVTPFLSSFAHSDSVTHMKQFLNVALKRPDLAANSMTAVPHALSRKAVETMGTHSLIVPPKAQVLAVLKGLHIGTGGSINVINRNKLREGNVGRKNRTAELIIGDHIEAIRLAGERAGERLEFVDTQRKRGYAGG</sequence>
<dbReference type="InterPro" id="IPR029044">
    <property type="entry name" value="Nucleotide-diphossugar_trans"/>
</dbReference>
<dbReference type="InterPro" id="IPR001173">
    <property type="entry name" value="Glyco_trans_2-like"/>
</dbReference>
<evidence type="ECO:0000256" key="1">
    <source>
        <dbReference type="SAM" id="MobiDB-lite"/>
    </source>
</evidence>
<feature type="compositionally biased region" description="Basic residues" evidence="1">
    <location>
        <begin position="7"/>
        <end position="48"/>
    </location>
</feature>
<accession>A0ABW3UMX4</accession>
<gene>
    <name evidence="3" type="ORF">ACFQ4B_19575</name>
</gene>
<dbReference type="SUPFAM" id="SSF53448">
    <property type="entry name" value="Nucleotide-diphospho-sugar transferases"/>
    <property type="match status" value="1"/>
</dbReference>
<dbReference type="Gene3D" id="3.90.550.10">
    <property type="entry name" value="Spore Coat Polysaccharide Biosynthesis Protein SpsA, Chain A"/>
    <property type="match status" value="1"/>
</dbReference>
<dbReference type="Pfam" id="PF00535">
    <property type="entry name" value="Glycos_transf_2"/>
    <property type="match status" value="1"/>
</dbReference>
<reference evidence="4" key="1">
    <citation type="journal article" date="2019" name="Int. J. Syst. Evol. Microbiol.">
        <title>The Global Catalogue of Microorganisms (GCM) 10K type strain sequencing project: providing services to taxonomists for standard genome sequencing and annotation.</title>
        <authorList>
            <consortium name="The Broad Institute Genomics Platform"/>
            <consortium name="The Broad Institute Genome Sequencing Center for Infectious Disease"/>
            <person name="Wu L."/>
            <person name="Ma J."/>
        </authorList>
    </citation>
    <scope>NUCLEOTIDE SEQUENCE [LARGE SCALE GENOMIC DNA]</scope>
    <source>
        <strain evidence="4">CCUG 53270</strain>
    </source>
</reference>
<dbReference type="Proteomes" id="UP001597180">
    <property type="component" value="Unassembled WGS sequence"/>
</dbReference>
<feature type="region of interest" description="Disordered" evidence="1">
    <location>
        <begin position="1"/>
        <end position="48"/>
    </location>
</feature>
<organism evidence="3 4">
    <name type="scientific">Paenibacillus vulneris</name>
    <dbReference type="NCBI Taxonomy" id="1133364"/>
    <lineage>
        <taxon>Bacteria</taxon>
        <taxon>Bacillati</taxon>
        <taxon>Bacillota</taxon>
        <taxon>Bacilli</taxon>
        <taxon>Bacillales</taxon>
        <taxon>Paenibacillaceae</taxon>
        <taxon>Paenibacillus</taxon>
    </lineage>
</organism>
<comment type="caution">
    <text evidence="3">The sequence shown here is derived from an EMBL/GenBank/DDBJ whole genome shotgun (WGS) entry which is preliminary data.</text>
</comment>
<proteinExistence type="predicted"/>
<evidence type="ECO:0000259" key="2">
    <source>
        <dbReference type="Pfam" id="PF00535"/>
    </source>
</evidence>
<dbReference type="EMBL" id="JBHTLU010000024">
    <property type="protein sequence ID" value="MFD1222327.1"/>
    <property type="molecule type" value="Genomic_DNA"/>
</dbReference>
<evidence type="ECO:0000313" key="4">
    <source>
        <dbReference type="Proteomes" id="UP001597180"/>
    </source>
</evidence>
<feature type="domain" description="Glycosyltransferase 2-like" evidence="2">
    <location>
        <begin position="144"/>
        <end position="255"/>
    </location>
</feature>